<dbReference type="Gene3D" id="3.40.50.300">
    <property type="entry name" value="P-loop containing nucleotide triphosphate hydrolases"/>
    <property type="match status" value="1"/>
</dbReference>
<feature type="binding site" evidence="6">
    <location>
        <position position="243"/>
    </location>
    <ligand>
        <name>K(+)</name>
        <dbReference type="ChEBI" id="CHEBI:29103"/>
    </ligand>
</feature>
<feature type="binding site" evidence="6">
    <location>
        <position position="20"/>
    </location>
    <ligand>
        <name>(6S)-5-formyl-5,6,7,8-tetrahydrofolate</name>
        <dbReference type="ChEBI" id="CHEBI:57457"/>
    </ligand>
</feature>
<dbReference type="InterPro" id="IPR004520">
    <property type="entry name" value="GTPase_MnmE"/>
</dbReference>
<dbReference type="Gene3D" id="3.30.1360.120">
    <property type="entry name" value="Probable tRNA modification gtpase trme, domain 1"/>
    <property type="match status" value="1"/>
</dbReference>
<dbReference type="PANTHER" id="PTHR42714">
    <property type="entry name" value="TRNA MODIFICATION GTPASE GTPBP3"/>
    <property type="match status" value="1"/>
</dbReference>
<evidence type="ECO:0000256" key="3">
    <source>
        <dbReference type="ARBA" id="ARBA00022741"/>
    </source>
</evidence>
<dbReference type="NCBIfam" id="TIGR00231">
    <property type="entry name" value="small_GTP"/>
    <property type="match status" value="1"/>
</dbReference>
<keyword evidence="6" id="KW-0378">Hydrolase</keyword>
<comment type="function">
    <text evidence="6">Exhibits a very high intrinsic GTPase hydrolysis rate. Involved in the addition of a carboxymethylaminomethyl (cmnm) group at the wobble position (U34) of certain tRNAs, forming tRNA-cmnm(5)s(2)U34.</text>
</comment>
<sequence length="428" mass="45440">MDTIFALASARGKSGVAVIRLSGPQAHSVLEKLAGKLPPPRHTALRKLRRMDGALLDTALVVLFDQGASFTGEQVAEVMTHGSIATIAALETCLAQDHGLRMAEPGEFTRRALENGVLDLTQVEALSDLLEAETESQRRQAMRVLDGALGRLVDGWRAHLLKAAALVETSIDFVEEDVGNFDDLILAELRNVQSQLVAELAGQAARERVQSGFEIALVGSVNAGKSTLLNALAGRDAAITSDIAGTTRDVIELRMDIGGYAVTLLDTAGLRDTQEEIESIGIARGQKRAAAADFRIILCDGPDSPPLVVPNPADIVTFSKSDMYPGHSGGLSGATGAGLDDLLQQIMQRLSAMTAQDGLSVRRRHQQAMTGAAAALESAIEKLEDQAYIPELVAADIRQAMTALDSLIGRIDVEDLLGDIFASFCIGK</sequence>
<keyword evidence="6" id="KW-0963">Cytoplasm</keyword>
<dbReference type="InterPro" id="IPR006073">
    <property type="entry name" value="GTP-bd"/>
</dbReference>
<keyword evidence="3 6" id="KW-0547">Nucleotide-binding</keyword>
<feature type="binding site" evidence="6">
    <location>
        <position position="241"/>
    </location>
    <ligand>
        <name>K(+)</name>
        <dbReference type="ChEBI" id="CHEBI:29103"/>
    </ligand>
</feature>
<dbReference type="STRING" id="121821.GCA_001870675_00204"/>
<feature type="binding site" evidence="6">
    <location>
        <position position="77"/>
    </location>
    <ligand>
        <name>(6S)-5-formyl-5,6,7,8-tetrahydrofolate</name>
        <dbReference type="ChEBI" id="CHEBI:57457"/>
    </ligand>
</feature>
<keyword evidence="4 6" id="KW-0630">Potassium</keyword>
<organism evidence="11 12">
    <name type="scientific">Roseinatronobacter thiooxidans</name>
    <dbReference type="NCBI Taxonomy" id="121821"/>
    <lineage>
        <taxon>Bacteria</taxon>
        <taxon>Pseudomonadati</taxon>
        <taxon>Pseudomonadota</taxon>
        <taxon>Alphaproteobacteria</taxon>
        <taxon>Rhodobacterales</taxon>
        <taxon>Paracoccaceae</taxon>
        <taxon>Roseinatronobacter</taxon>
    </lineage>
</organism>
<dbReference type="CDD" id="cd14858">
    <property type="entry name" value="TrmE_N"/>
    <property type="match status" value="1"/>
</dbReference>
<comment type="caution">
    <text evidence="6">Lacks conserved residue(s) required for the propagation of feature annotation.</text>
</comment>
<feature type="binding site" evidence="6">
    <location>
        <position position="117"/>
    </location>
    <ligand>
        <name>(6S)-5-formyl-5,6,7,8-tetrahydrofolate</name>
        <dbReference type="ChEBI" id="CHEBI:57457"/>
    </ligand>
</feature>
<feature type="binding site" evidence="6">
    <location>
        <position position="247"/>
    </location>
    <ligand>
        <name>Mg(2+)</name>
        <dbReference type="ChEBI" id="CHEBI:18420"/>
    </ligand>
</feature>
<dbReference type="SUPFAM" id="SSF103025">
    <property type="entry name" value="Folate-binding domain"/>
    <property type="match status" value="1"/>
</dbReference>
<dbReference type="NCBIfam" id="NF003661">
    <property type="entry name" value="PRK05291.1-3"/>
    <property type="match status" value="1"/>
</dbReference>
<feature type="binding site" evidence="6">
    <location>
        <position position="222"/>
    </location>
    <ligand>
        <name>K(+)</name>
        <dbReference type="ChEBI" id="CHEBI:29103"/>
    </ligand>
</feature>
<dbReference type="InterPro" id="IPR027266">
    <property type="entry name" value="TrmE/GcvT-like"/>
</dbReference>
<evidence type="ECO:0000256" key="5">
    <source>
        <dbReference type="ARBA" id="ARBA00023134"/>
    </source>
</evidence>
<dbReference type="EMBL" id="QKZQ01000005">
    <property type="protein sequence ID" value="PZX45854.1"/>
    <property type="molecule type" value="Genomic_DNA"/>
</dbReference>
<dbReference type="Proteomes" id="UP000249364">
    <property type="component" value="Unassembled WGS sequence"/>
</dbReference>
<dbReference type="InterPro" id="IPR027417">
    <property type="entry name" value="P-loop_NTPase"/>
</dbReference>
<feature type="binding site" evidence="6">
    <location>
        <begin position="222"/>
        <end position="227"/>
    </location>
    <ligand>
        <name>GTP</name>
        <dbReference type="ChEBI" id="CHEBI:37565"/>
    </ligand>
</feature>
<dbReference type="NCBIfam" id="TIGR00450">
    <property type="entry name" value="mnmE_trmE_thdF"/>
    <property type="match status" value="1"/>
</dbReference>
<feature type="domain" description="G" evidence="8">
    <location>
        <begin position="214"/>
        <end position="301"/>
    </location>
</feature>
<keyword evidence="12" id="KW-1185">Reference proteome</keyword>
<dbReference type="InterPro" id="IPR025867">
    <property type="entry name" value="MnmE_helical"/>
</dbReference>
<accession>A0A2W7QB28</accession>
<evidence type="ECO:0000259" key="9">
    <source>
        <dbReference type="Pfam" id="PF10396"/>
    </source>
</evidence>
<evidence type="ECO:0000313" key="11">
    <source>
        <dbReference type="EMBL" id="PZX45854.1"/>
    </source>
</evidence>
<feature type="binding site" evidence="6">
    <location>
        <begin position="241"/>
        <end position="247"/>
    </location>
    <ligand>
        <name>GTP</name>
        <dbReference type="ChEBI" id="CHEBI:37565"/>
    </ligand>
</feature>
<keyword evidence="5 6" id="KW-0342">GTP-binding</keyword>
<reference evidence="11 12" key="1">
    <citation type="submission" date="2018-06" db="EMBL/GenBank/DDBJ databases">
        <title>Genomic Encyclopedia of Archaeal and Bacterial Type Strains, Phase II (KMG-II): from individual species to whole genera.</title>
        <authorList>
            <person name="Goeker M."/>
        </authorList>
    </citation>
    <scope>NUCLEOTIDE SEQUENCE [LARGE SCALE GENOMIC DNA]</scope>
    <source>
        <strain evidence="11 12">DSM 13087</strain>
    </source>
</reference>
<comment type="caution">
    <text evidence="11">The sequence shown here is derived from an EMBL/GenBank/DDBJ whole genome shotgun (WGS) entry which is preliminary data.</text>
</comment>
<dbReference type="GO" id="GO:0002098">
    <property type="term" value="P:tRNA wobble uridine modification"/>
    <property type="evidence" value="ECO:0007669"/>
    <property type="project" value="TreeGrafter"/>
</dbReference>
<dbReference type="Pfam" id="PF01926">
    <property type="entry name" value="MMR_HSR1"/>
    <property type="match status" value="1"/>
</dbReference>
<evidence type="ECO:0000256" key="6">
    <source>
        <dbReference type="HAMAP-Rule" id="MF_00379"/>
    </source>
</evidence>
<comment type="subcellular location">
    <subcellularLocation>
        <location evidence="6">Cytoplasm</location>
    </subcellularLocation>
</comment>
<dbReference type="Pfam" id="PF10396">
    <property type="entry name" value="TrmE_N"/>
    <property type="match status" value="1"/>
</dbReference>
<dbReference type="GO" id="GO:0030488">
    <property type="term" value="P:tRNA methylation"/>
    <property type="evidence" value="ECO:0007669"/>
    <property type="project" value="TreeGrafter"/>
</dbReference>
<dbReference type="EC" id="3.6.-.-" evidence="6"/>
<protein>
    <recommendedName>
        <fullName evidence="6">tRNA modification GTPase MnmE</fullName>
        <ecNumber evidence="6">3.6.-.-</ecNumber>
    </recommendedName>
</protein>
<comment type="cofactor">
    <cofactor evidence="6">
        <name>K(+)</name>
        <dbReference type="ChEBI" id="CHEBI:29103"/>
    </cofactor>
    <text evidence="6">Binds 1 potassium ion per subunit.</text>
</comment>
<feature type="binding site" evidence="6">
    <location>
        <position position="246"/>
    </location>
    <ligand>
        <name>K(+)</name>
        <dbReference type="ChEBI" id="CHEBI:29103"/>
    </ligand>
</feature>
<dbReference type="PANTHER" id="PTHR42714:SF2">
    <property type="entry name" value="TRNA MODIFICATION GTPASE GTPBP3, MITOCHONDRIAL"/>
    <property type="match status" value="1"/>
</dbReference>
<dbReference type="InterPro" id="IPR031168">
    <property type="entry name" value="G_TrmE"/>
</dbReference>
<dbReference type="GO" id="GO:0046872">
    <property type="term" value="F:metal ion binding"/>
    <property type="evidence" value="ECO:0007669"/>
    <property type="project" value="UniProtKB-KW"/>
</dbReference>
<feature type="binding site" evidence="6">
    <location>
        <position position="226"/>
    </location>
    <ligand>
        <name>Mg(2+)</name>
        <dbReference type="ChEBI" id="CHEBI:18420"/>
    </ligand>
</feature>
<dbReference type="InterPro" id="IPR018948">
    <property type="entry name" value="GTP-bd_TrmE_N"/>
</dbReference>
<evidence type="ECO:0000313" key="12">
    <source>
        <dbReference type="Proteomes" id="UP000249364"/>
    </source>
</evidence>
<evidence type="ECO:0000259" key="8">
    <source>
        <dbReference type="Pfam" id="PF01926"/>
    </source>
</evidence>
<dbReference type="OrthoDB" id="9805918at2"/>
<dbReference type="InterPro" id="IPR027368">
    <property type="entry name" value="MnmE_dom2"/>
</dbReference>
<keyword evidence="6" id="KW-0479">Metal-binding</keyword>
<dbReference type="InterPro" id="IPR005225">
    <property type="entry name" value="Small_GTP-bd"/>
</dbReference>
<dbReference type="GO" id="GO:0003924">
    <property type="term" value="F:GTPase activity"/>
    <property type="evidence" value="ECO:0007669"/>
    <property type="project" value="UniProtKB-UniRule"/>
</dbReference>
<comment type="similarity">
    <text evidence="1 6 7">Belongs to the TRAFAC class TrmE-Era-EngA-EngB-Septin-like GTPase superfamily. TrmE GTPase family.</text>
</comment>
<dbReference type="Gene3D" id="1.20.120.430">
    <property type="entry name" value="tRNA modification GTPase MnmE domain 2"/>
    <property type="match status" value="1"/>
</dbReference>
<dbReference type="CDD" id="cd04164">
    <property type="entry name" value="trmE"/>
    <property type="match status" value="1"/>
</dbReference>
<keyword evidence="2 6" id="KW-0819">tRNA processing</keyword>
<keyword evidence="6" id="KW-0460">Magnesium</keyword>
<dbReference type="GO" id="GO:0005737">
    <property type="term" value="C:cytoplasm"/>
    <property type="evidence" value="ECO:0007669"/>
    <property type="project" value="UniProtKB-SubCell"/>
</dbReference>
<name>A0A2W7QB28_9RHOB</name>
<dbReference type="SUPFAM" id="SSF116878">
    <property type="entry name" value="TrmE connector domain"/>
    <property type="match status" value="1"/>
</dbReference>
<evidence type="ECO:0000256" key="7">
    <source>
        <dbReference type="RuleBase" id="RU003313"/>
    </source>
</evidence>
<gene>
    <name evidence="6" type="primary">mnmE</name>
    <name evidence="6" type="synonym">trmE</name>
    <name evidence="11" type="ORF">LY56_01415</name>
</gene>
<feature type="domain" description="GTP-binding protein TrmE N-terminal" evidence="9">
    <location>
        <begin position="3"/>
        <end position="116"/>
    </location>
</feature>
<evidence type="ECO:0000259" key="10">
    <source>
        <dbReference type="Pfam" id="PF12631"/>
    </source>
</evidence>
<dbReference type="SUPFAM" id="SSF52540">
    <property type="entry name" value="P-loop containing nucleoside triphosphate hydrolases"/>
    <property type="match status" value="1"/>
</dbReference>
<feature type="binding site" evidence="6">
    <location>
        <position position="428"/>
    </location>
    <ligand>
        <name>(6S)-5-formyl-5,6,7,8-tetrahydrofolate</name>
        <dbReference type="ChEBI" id="CHEBI:57457"/>
    </ligand>
</feature>
<evidence type="ECO:0000256" key="2">
    <source>
        <dbReference type="ARBA" id="ARBA00022694"/>
    </source>
</evidence>
<evidence type="ECO:0000256" key="4">
    <source>
        <dbReference type="ARBA" id="ARBA00022958"/>
    </source>
</evidence>
<feature type="domain" description="MnmE helical" evidence="10">
    <location>
        <begin position="120"/>
        <end position="425"/>
    </location>
</feature>
<proteinExistence type="inferred from homology"/>
<dbReference type="HAMAP" id="MF_00379">
    <property type="entry name" value="GTPase_MnmE"/>
    <property type="match status" value="1"/>
</dbReference>
<dbReference type="GO" id="GO:0005525">
    <property type="term" value="F:GTP binding"/>
    <property type="evidence" value="ECO:0007669"/>
    <property type="project" value="UniProtKB-UniRule"/>
</dbReference>
<dbReference type="Pfam" id="PF12631">
    <property type="entry name" value="MnmE_helical"/>
    <property type="match status" value="1"/>
</dbReference>
<comment type="subunit">
    <text evidence="6">Homodimer. Heterotetramer of two MnmE and two MnmG subunits.</text>
</comment>
<feature type="binding site" evidence="6">
    <location>
        <begin position="266"/>
        <end position="269"/>
    </location>
    <ligand>
        <name>GTP</name>
        <dbReference type="ChEBI" id="CHEBI:37565"/>
    </ligand>
</feature>
<dbReference type="RefSeq" id="WP_071468084.1">
    <property type="nucleotide sequence ID" value="NZ_MEHT01000001.1"/>
</dbReference>
<dbReference type="AlphaFoldDB" id="A0A2W7QB28"/>
<evidence type="ECO:0000256" key="1">
    <source>
        <dbReference type="ARBA" id="ARBA00011043"/>
    </source>
</evidence>